<dbReference type="CDD" id="cd09021">
    <property type="entry name" value="Aldose_epim_Ec_YphB"/>
    <property type="match status" value="1"/>
</dbReference>
<dbReference type="Proteomes" id="UP000276295">
    <property type="component" value="Unassembled WGS sequence"/>
</dbReference>
<dbReference type="InterPro" id="IPR014718">
    <property type="entry name" value="GH-type_carb-bd"/>
</dbReference>
<keyword evidence="2" id="KW-1185">Reference proteome</keyword>
<evidence type="ECO:0000313" key="1">
    <source>
        <dbReference type="EMBL" id="RJT21406.1"/>
    </source>
</evidence>
<dbReference type="Pfam" id="PF01263">
    <property type="entry name" value="Aldose_epim"/>
    <property type="match status" value="1"/>
</dbReference>
<dbReference type="GO" id="GO:0016853">
    <property type="term" value="F:isomerase activity"/>
    <property type="evidence" value="ECO:0007669"/>
    <property type="project" value="InterPro"/>
</dbReference>
<proteinExistence type="predicted"/>
<dbReference type="GO" id="GO:0005975">
    <property type="term" value="P:carbohydrate metabolic process"/>
    <property type="evidence" value="ECO:0007669"/>
    <property type="project" value="InterPro"/>
</dbReference>
<accession>A0A3A5JW99</accession>
<reference evidence="1 2" key="1">
    <citation type="submission" date="2018-09" db="EMBL/GenBank/DDBJ databases">
        <title>Draft genome sequence of Buttiauxella izardii CCUG 35510T.</title>
        <authorList>
            <person name="Salva-Serra F."/>
            <person name="Marathe N."/>
            <person name="Moore E."/>
            <person name="Stadler-Svensson L."/>
            <person name="Engstrom-Jakobsson H."/>
        </authorList>
    </citation>
    <scope>NUCLEOTIDE SEQUENCE [LARGE SCALE GENOMIC DNA]</scope>
    <source>
        <strain evidence="1 2">CCUG 35510</strain>
    </source>
</reference>
<dbReference type="GO" id="GO:0030246">
    <property type="term" value="F:carbohydrate binding"/>
    <property type="evidence" value="ECO:0007669"/>
    <property type="project" value="InterPro"/>
</dbReference>
<dbReference type="InterPro" id="IPR008183">
    <property type="entry name" value="Aldose_1/G6P_1-epimerase"/>
</dbReference>
<dbReference type="Gene3D" id="2.70.98.10">
    <property type="match status" value="1"/>
</dbReference>
<dbReference type="OrthoDB" id="9808779at2"/>
<dbReference type="InterPro" id="IPR011013">
    <property type="entry name" value="Gal_mutarotase_sf_dom"/>
</dbReference>
<dbReference type="RefSeq" id="WP_120065324.1">
    <property type="nucleotide sequence ID" value="NZ_QZWH01000030.1"/>
</dbReference>
<dbReference type="EMBL" id="QZWH01000030">
    <property type="protein sequence ID" value="RJT21406.1"/>
    <property type="molecule type" value="Genomic_DNA"/>
</dbReference>
<name>A0A3A5JW99_9ENTR</name>
<organism evidence="1 2">
    <name type="scientific">Buttiauxella izardii</name>
    <dbReference type="NCBI Taxonomy" id="82991"/>
    <lineage>
        <taxon>Bacteria</taxon>
        <taxon>Pseudomonadati</taxon>
        <taxon>Pseudomonadota</taxon>
        <taxon>Gammaproteobacteria</taxon>
        <taxon>Enterobacterales</taxon>
        <taxon>Enterobacteriaceae</taxon>
        <taxon>Buttiauxella</taxon>
    </lineage>
</organism>
<dbReference type="AlphaFoldDB" id="A0A3A5JW99"/>
<evidence type="ECO:0000313" key="2">
    <source>
        <dbReference type="Proteomes" id="UP000276295"/>
    </source>
</evidence>
<gene>
    <name evidence="1" type="ORF">D6029_13945</name>
</gene>
<protein>
    <submittedName>
        <fullName evidence="1">Aldose 1-epimerase</fullName>
    </submittedName>
</protein>
<sequence>MMATLLLENEYLSLEVVLQGATILRLDSLTHQQPVLYAGEKALFPMLPLANRVAGNSFPLHGETVELPKSPVDEQFFLHGDGWLKTWEVEKHEPLELVLAMESQHDCGFDYQARLVYRLEGARFIAELELSHRGSKPMVYGVGFHPFFHLTESTRVQFGATGFWPEGESHLPLEWQGELTAQTDFIHAKTPDNSWLNVGYSGWNGKALIESGEMRVQLNCATPYLMVFRMKDEPFICLEPQTHPVNAHNMAGQPGLVLLRQGETTRLQMEIMVL</sequence>
<comment type="caution">
    <text evidence="1">The sequence shown here is derived from an EMBL/GenBank/DDBJ whole genome shotgun (WGS) entry which is preliminary data.</text>
</comment>
<dbReference type="SUPFAM" id="SSF74650">
    <property type="entry name" value="Galactose mutarotase-like"/>
    <property type="match status" value="1"/>
</dbReference>